<reference evidence="1 2" key="1">
    <citation type="submission" date="2013-09" db="EMBL/GenBank/DDBJ databases">
        <title>Corchorus capsularis genome sequencing.</title>
        <authorList>
            <person name="Alam M."/>
            <person name="Haque M.S."/>
            <person name="Islam M.S."/>
            <person name="Emdad E.M."/>
            <person name="Islam M.M."/>
            <person name="Ahmed B."/>
            <person name="Halim A."/>
            <person name="Hossen Q.M.M."/>
            <person name="Hossain M.Z."/>
            <person name="Ahmed R."/>
            <person name="Khan M.M."/>
            <person name="Islam R."/>
            <person name="Rashid M.M."/>
            <person name="Khan S.A."/>
            <person name="Rahman M.S."/>
            <person name="Alam M."/>
        </authorList>
    </citation>
    <scope>NUCLEOTIDE SEQUENCE [LARGE SCALE GENOMIC DNA]</scope>
    <source>
        <strain evidence="2">cv. CVL-1</strain>
        <tissue evidence="1">Whole seedling</tissue>
    </source>
</reference>
<protein>
    <submittedName>
        <fullName evidence="1">Uncharacterized protein</fullName>
    </submittedName>
</protein>
<comment type="caution">
    <text evidence="1">The sequence shown here is derived from an EMBL/GenBank/DDBJ whole genome shotgun (WGS) entry which is preliminary data.</text>
</comment>
<accession>A0A1R3KWP6</accession>
<dbReference type="Gramene" id="OMP11490">
    <property type="protein sequence ID" value="OMP11490"/>
    <property type="gene ID" value="CCACVL1_00492"/>
</dbReference>
<sequence>MAGFEQQVKERAKELKVFFKKSVKIVVGTFQGIIDASSSRIPLSYDNPSYPKQRKIFACAQSPQPLHNSSAT</sequence>
<proteinExistence type="predicted"/>
<dbReference type="AlphaFoldDB" id="A0A1R3KWP6"/>
<keyword evidence="2" id="KW-1185">Reference proteome</keyword>
<evidence type="ECO:0000313" key="1">
    <source>
        <dbReference type="EMBL" id="OMP11490.1"/>
    </source>
</evidence>
<dbReference type="Proteomes" id="UP000188268">
    <property type="component" value="Unassembled WGS sequence"/>
</dbReference>
<gene>
    <name evidence="1" type="ORF">CCACVL1_00492</name>
</gene>
<name>A0A1R3KWP6_COCAP</name>
<dbReference type="EMBL" id="AWWV01001236">
    <property type="protein sequence ID" value="OMP11490.1"/>
    <property type="molecule type" value="Genomic_DNA"/>
</dbReference>
<organism evidence="1 2">
    <name type="scientific">Corchorus capsularis</name>
    <name type="common">Jute</name>
    <dbReference type="NCBI Taxonomy" id="210143"/>
    <lineage>
        <taxon>Eukaryota</taxon>
        <taxon>Viridiplantae</taxon>
        <taxon>Streptophyta</taxon>
        <taxon>Embryophyta</taxon>
        <taxon>Tracheophyta</taxon>
        <taxon>Spermatophyta</taxon>
        <taxon>Magnoliopsida</taxon>
        <taxon>eudicotyledons</taxon>
        <taxon>Gunneridae</taxon>
        <taxon>Pentapetalae</taxon>
        <taxon>rosids</taxon>
        <taxon>malvids</taxon>
        <taxon>Malvales</taxon>
        <taxon>Malvaceae</taxon>
        <taxon>Grewioideae</taxon>
        <taxon>Apeibeae</taxon>
        <taxon>Corchorus</taxon>
    </lineage>
</organism>
<evidence type="ECO:0000313" key="2">
    <source>
        <dbReference type="Proteomes" id="UP000188268"/>
    </source>
</evidence>